<name>A0A8H4YJY3_9HYPO</name>
<protein>
    <recommendedName>
        <fullName evidence="3">Kinesin light chain</fullName>
    </recommendedName>
</protein>
<dbReference type="EMBL" id="JABEVY010000578">
    <property type="protein sequence ID" value="KAF5229498.1"/>
    <property type="molecule type" value="Genomic_DNA"/>
</dbReference>
<keyword evidence="2" id="KW-1185">Reference proteome</keyword>
<dbReference type="InterPro" id="IPR053137">
    <property type="entry name" value="NLR-like"/>
</dbReference>
<dbReference type="PANTHER" id="PTHR46082">
    <property type="entry name" value="ATP/GTP-BINDING PROTEIN-RELATED"/>
    <property type="match status" value="1"/>
</dbReference>
<organism evidence="1 2">
    <name type="scientific">Fusarium anthophilum</name>
    <dbReference type="NCBI Taxonomy" id="48485"/>
    <lineage>
        <taxon>Eukaryota</taxon>
        <taxon>Fungi</taxon>
        <taxon>Dikarya</taxon>
        <taxon>Ascomycota</taxon>
        <taxon>Pezizomycotina</taxon>
        <taxon>Sordariomycetes</taxon>
        <taxon>Hypocreomycetidae</taxon>
        <taxon>Hypocreales</taxon>
        <taxon>Nectriaceae</taxon>
        <taxon>Fusarium</taxon>
        <taxon>Fusarium fujikuroi species complex</taxon>
    </lineage>
</organism>
<dbReference type="PANTHER" id="PTHR46082:SF6">
    <property type="entry name" value="AAA+ ATPASE DOMAIN-CONTAINING PROTEIN-RELATED"/>
    <property type="match status" value="1"/>
</dbReference>
<dbReference type="InterPro" id="IPR011990">
    <property type="entry name" value="TPR-like_helical_dom_sf"/>
</dbReference>
<evidence type="ECO:0008006" key="3">
    <source>
        <dbReference type="Google" id="ProtNLM"/>
    </source>
</evidence>
<dbReference type="AlphaFoldDB" id="A0A8H4YJY3"/>
<proteinExistence type="predicted"/>
<gene>
    <name evidence="1" type="ORF">FANTH_14174</name>
</gene>
<dbReference type="SUPFAM" id="SSF48452">
    <property type="entry name" value="TPR-like"/>
    <property type="match status" value="3"/>
</dbReference>
<accession>A0A8H4YJY3</accession>
<evidence type="ECO:0000313" key="1">
    <source>
        <dbReference type="EMBL" id="KAF5229498.1"/>
    </source>
</evidence>
<dbReference type="Proteomes" id="UP000573603">
    <property type="component" value="Unassembled WGS sequence"/>
</dbReference>
<comment type="caution">
    <text evidence="1">The sequence shown here is derived from an EMBL/GenBank/DDBJ whole genome shotgun (WGS) entry which is preliminary data.</text>
</comment>
<reference evidence="1 2" key="1">
    <citation type="journal article" date="2020" name="BMC Genomics">
        <title>Correction to: Identification and distribution of gene clusters required for synthesis of sphingolipid metabolism inhibitors in diverse species of the filamentous fungus Fusarium.</title>
        <authorList>
            <person name="Kim H.S."/>
            <person name="Lohmar J.M."/>
            <person name="Busman M."/>
            <person name="Brown D.W."/>
            <person name="Naumann T.A."/>
            <person name="Divon H.H."/>
            <person name="Lysoe E."/>
            <person name="Uhlig S."/>
            <person name="Proctor R.H."/>
        </authorList>
    </citation>
    <scope>NUCLEOTIDE SEQUENCE [LARGE SCALE GENOMIC DNA]</scope>
    <source>
        <strain evidence="1 2">NRRL 25214</strain>
    </source>
</reference>
<evidence type="ECO:0000313" key="2">
    <source>
        <dbReference type="Proteomes" id="UP000573603"/>
    </source>
</evidence>
<dbReference type="Pfam" id="PF13424">
    <property type="entry name" value="TPR_12"/>
    <property type="match status" value="4"/>
</dbReference>
<sequence length="725" mass="81018">MADSETGELSFISSDGLVVDDLILEAQLEMEISGKSSLCPRRRLVELTYCEKLDLAQELIDALAKAARDPLGQQSHNTLHLMANLGAIYEKVEKYSEATLLLVEALDGMRSLDKHPDLLFCKTVLAKTYKHQRHFTIAQSLLTEILEDKKQRPTSRENQLDVAATQFDIASIYIEQKFLDEARSLFVMAKRVWMKELGPRHPKTLTATLHLALVYNKQGRSQNAEHVLTSLKSTIVPELSPEHPDILSLASDVASALDDQGLYHDAEDLYRQTLKIAEGRHGQEHSDTLACMENLSCTLVELGKFDEAEKLQCHLVRVREKAFGYKHARTLIPMAKLAYTRYKQGQYQTAMTLGEEVTKRMEDVMGKEHPSTLSALDNLVLVYQQMQRFQDAEKIGTDVLACRLRESGEEDIDTLGTKANLAMTYSYLCSYTKAAKLTEEVLREGRKALGETHPTMLTWLNNIATAWLETGSPTQAEKLMEIVLESRTKVLGREHPDTIIAMCNLAMCYKKQERLEEALNLMIEATRLSVDQLTENHPTTLVNWFNTAMVHIELAGKPGLVEDPIQNLDAALGVLKSIIDNLNPGGYQTEVIVDITSGKQIKEVKGNLASIDPSDIMAPRQKLPGLAKDRREEAPGPRPLTVVQPRSARPFSMLVPGPVRRGQNARYVGTYKADFPRAELFQISRVQISSTPPADQIQVDVLHFSSPGHRHESVHALHRTGGGSS</sequence>
<dbReference type="Gene3D" id="1.25.40.10">
    <property type="entry name" value="Tetratricopeptide repeat domain"/>
    <property type="match status" value="3"/>
</dbReference>
<dbReference type="Pfam" id="PF13374">
    <property type="entry name" value="TPR_10"/>
    <property type="match status" value="1"/>
</dbReference>